<organism evidence="2 3">
    <name type="scientific">Proteiniphilum saccharofermentans</name>
    <dbReference type="NCBI Taxonomy" id="1642647"/>
    <lineage>
        <taxon>Bacteria</taxon>
        <taxon>Pseudomonadati</taxon>
        <taxon>Bacteroidota</taxon>
        <taxon>Bacteroidia</taxon>
        <taxon>Bacteroidales</taxon>
        <taxon>Dysgonomonadaceae</taxon>
        <taxon>Proteiniphilum</taxon>
    </lineage>
</organism>
<dbReference type="STRING" id="1642647.PSM36_1389"/>
<sequence>MKKNKALALSTLILLLTSCLTDIIDNVSVKTEKEIPFKIEVLQESREIVLEQTRAWENKTLGYFNIIPEDKVWSMWYNSRGTINKKGDLSQTLNYAYSIDKGKTWIKSFSINDVNIESDTIPNTIFGTGNYDGVVEQFVFKDTLNNQYKLIGAAWDKIEKKLKTFIWASIDKIRWTDKTLLFDAYYDTQFSVILKENEYNIYHRLIINEGTRGVAKTVLDSNMNIVKGPDVIFSNSGNYNFIHVYNSAASYVNDSLTLFFPTLYDHNTDKMFIGVAYETKNDYSMTNIDITQELFYNQNILWGIVSPSLIPTEEPNVYWIYYYGDSRFHNDRATTQGYTRYYRVKIKISKSTSL</sequence>
<dbReference type="Proteomes" id="UP000187464">
    <property type="component" value="Chromosome I"/>
</dbReference>
<protein>
    <submittedName>
        <fullName evidence="2">Putative secreted protein</fullName>
    </submittedName>
</protein>
<dbReference type="EMBL" id="LT605205">
    <property type="protein sequence ID" value="SCD20211.1"/>
    <property type="molecule type" value="Genomic_DNA"/>
</dbReference>
<accession>A0A1R3SXG7</accession>
<name>A0A1R3SXG7_9BACT</name>
<evidence type="ECO:0000256" key="1">
    <source>
        <dbReference type="SAM" id="SignalP"/>
    </source>
</evidence>
<keyword evidence="3" id="KW-1185">Reference proteome</keyword>
<keyword evidence="1" id="KW-0732">Signal</keyword>
<dbReference type="PROSITE" id="PS51257">
    <property type="entry name" value="PROKAR_LIPOPROTEIN"/>
    <property type="match status" value="1"/>
</dbReference>
<evidence type="ECO:0000313" key="2">
    <source>
        <dbReference type="EMBL" id="SCD20211.1"/>
    </source>
</evidence>
<feature type="chain" id="PRO_5010294504" evidence="1">
    <location>
        <begin position="22"/>
        <end position="354"/>
    </location>
</feature>
<proteinExistence type="predicted"/>
<dbReference type="KEGG" id="psac:PSM36_1389"/>
<evidence type="ECO:0000313" key="3">
    <source>
        <dbReference type="Proteomes" id="UP000187464"/>
    </source>
</evidence>
<dbReference type="RefSeq" id="WP_076930074.1">
    <property type="nucleotide sequence ID" value="NZ_LT605205.1"/>
</dbReference>
<gene>
    <name evidence="2" type="ORF">PSM36_1389</name>
</gene>
<reference evidence="2 3" key="1">
    <citation type="submission" date="2016-08" db="EMBL/GenBank/DDBJ databases">
        <authorList>
            <person name="Seilhamer J.J."/>
        </authorList>
    </citation>
    <scope>NUCLEOTIDE SEQUENCE [LARGE SCALE GENOMIC DNA]</scope>
    <source>
        <strain evidence="2">M3/6</strain>
    </source>
</reference>
<dbReference type="AlphaFoldDB" id="A0A1R3SXG7"/>
<feature type="signal peptide" evidence="1">
    <location>
        <begin position="1"/>
        <end position="21"/>
    </location>
</feature>